<dbReference type="InterPro" id="IPR046848">
    <property type="entry name" value="E_motif"/>
</dbReference>
<dbReference type="EMBL" id="QGNW01000005">
    <property type="protein sequence ID" value="RVX21386.1"/>
    <property type="molecule type" value="Genomic_DNA"/>
</dbReference>
<dbReference type="Pfam" id="PF13812">
    <property type="entry name" value="PPR_3"/>
    <property type="match status" value="1"/>
</dbReference>
<dbReference type="InterPro" id="IPR002885">
    <property type="entry name" value="PPR_rpt"/>
</dbReference>
<dbReference type="Gene3D" id="1.25.40.10">
    <property type="entry name" value="Tetratricopeptide repeat domain"/>
    <property type="match status" value="4"/>
</dbReference>
<dbReference type="FunFam" id="1.25.40.10:FF:000396">
    <property type="entry name" value="Pentatricopeptide repeat-containing protein At2g36730"/>
    <property type="match status" value="1"/>
</dbReference>
<dbReference type="GO" id="GO:0003723">
    <property type="term" value="F:RNA binding"/>
    <property type="evidence" value="ECO:0007669"/>
    <property type="project" value="InterPro"/>
</dbReference>
<dbReference type="GO" id="GO:0009451">
    <property type="term" value="P:RNA modification"/>
    <property type="evidence" value="ECO:0007669"/>
    <property type="project" value="InterPro"/>
</dbReference>
<feature type="repeat" description="PPR" evidence="2">
    <location>
        <begin position="393"/>
        <end position="423"/>
    </location>
</feature>
<keyword evidence="1" id="KW-0677">Repeat</keyword>
<dbReference type="FunFam" id="1.25.40.10:FF:000968">
    <property type="entry name" value="Pentatricopeptide repeat-containing protein, mitochondrial"/>
    <property type="match status" value="1"/>
</dbReference>
<dbReference type="SUPFAM" id="SSF48452">
    <property type="entry name" value="TPR-like"/>
    <property type="match status" value="1"/>
</dbReference>
<dbReference type="Pfam" id="PF20431">
    <property type="entry name" value="E_motif"/>
    <property type="match status" value="1"/>
</dbReference>
<accession>A0A438KJK2</accession>
<evidence type="ECO:0000313" key="3">
    <source>
        <dbReference type="EMBL" id="RVX21386.1"/>
    </source>
</evidence>
<reference evidence="3 4" key="1">
    <citation type="journal article" date="2018" name="PLoS Genet.">
        <title>Population sequencing reveals clonal diversity and ancestral inbreeding in the grapevine cultivar Chardonnay.</title>
        <authorList>
            <person name="Roach M.J."/>
            <person name="Johnson D.L."/>
            <person name="Bohlmann J."/>
            <person name="van Vuuren H.J."/>
            <person name="Jones S.J."/>
            <person name="Pretorius I.S."/>
            <person name="Schmidt S.A."/>
            <person name="Borneman A.R."/>
        </authorList>
    </citation>
    <scope>NUCLEOTIDE SEQUENCE [LARGE SCALE GENOMIC DNA]</scope>
    <source>
        <strain evidence="4">cv. Chardonnay</strain>
        <tissue evidence="3">Leaf</tissue>
    </source>
</reference>
<dbReference type="Proteomes" id="UP000288805">
    <property type="component" value="Unassembled WGS sequence"/>
</dbReference>
<dbReference type="PANTHER" id="PTHR24015:SF1993">
    <property type="entry name" value="PENTATRICOPEPTIDE REPEAT-CONTAINING PROTEIN"/>
    <property type="match status" value="1"/>
</dbReference>
<feature type="repeat" description="PPR" evidence="2">
    <location>
        <begin position="424"/>
        <end position="458"/>
    </location>
</feature>
<dbReference type="NCBIfam" id="TIGR00756">
    <property type="entry name" value="PPR"/>
    <property type="match status" value="6"/>
</dbReference>
<feature type="repeat" description="PPR" evidence="2">
    <location>
        <begin position="323"/>
        <end position="357"/>
    </location>
</feature>
<dbReference type="Pfam" id="PF01535">
    <property type="entry name" value="PPR"/>
    <property type="match status" value="7"/>
</dbReference>
<sequence length="637" mass="70485">MVTPAATQSFNRFSNLWTVAQWNSSITESVNQGYAHKALLLFRQMKQNGLEPNNLTFPSVAKACSKLLNLKYSQIVHTHVVKSRFQADLFVQTSVVDMYVKCSQLGFAYNLFSRMPQRDVASWNSMIFGFAQLGFVDRVVSLFCEMGIEGIRADSVTVIGLTHSALSLKDLKMLESIHSFGIKIGIDTDVSVSNTWIAAYAKCGEFGLAETVFDGIDKGLKTAVSWNSMIAGYAHFEQCSKAVGFFKKMLRGGFRADLSTILSLLSSCVQPEVLFHGKLIHAHGIQVGCDSDIQVINTLISMYSKCGDIGSARYLFDNMLGKTRVSWTAMIAGFAEKGDLDEAMTLFSAMEAVGEKPDLVTIISLMSGCGQTGALELGKWIDTYATANGLKDNLMVCNALIDVYAKCGSMDNARELFYTMPEKSLVSWTTLIAGCALNGEFKEALGLFFQMVELGLKPNHITFLAVLQACNHAGFLEKGWECFNLMTKVYKINPGLDHYSCMADLLGRKGRLKEAFEFIQNMPFKPDVGIWSVLLSACKIHQNVVIGECVAYHLFELEPQTAVPYVQMANIYASAGKWDRVAAIRTMMKCNKAMKSPGKSLVQVNGKTHEFTVEDRCHPEGLLIYETLENLALQMKE</sequence>
<name>A0A438KJK2_VITVI</name>
<organism evidence="3 4">
    <name type="scientific">Vitis vinifera</name>
    <name type="common">Grape</name>
    <dbReference type="NCBI Taxonomy" id="29760"/>
    <lineage>
        <taxon>Eukaryota</taxon>
        <taxon>Viridiplantae</taxon>
        <taxon>Streptophyta</taxon>
        <taxon>Embryophyta</taxon>
        <taxon>Tracheophyta</taxon>
        <taxon>Spermatophyta</taxon>
        <taxon>Magnoliopsida</taxon>
        <taxon>eudicotyledons</taxon>
        <taxon>Gunneridae</taxon>
        <taxon>Pentapetalae</taxon>
        <taxon>rosids</taxon>
        <taxon>Vitales</taxon>
        <taxon>Vitaceae</taxon>
        <taxon>Viteae</taxon>
        <taxon>Vitis</taxon>
    </lineage>
</organism>
<evidence type="ECO:0000256" key="1">
    <source>
        <dbReference type="ARBA" id="ARBA00022737"/>
    </source>
</evidence>
<protein>
    <submittedName>
        <fullName evidence="3">Pentatricopeptide repeat-containing protein, mitochondrial</fullName>
    </submittedName>
</protein>
<comment type="caution">
    <text evidence="3">The sequence shown here is derived from an EMBL/GenBank/DDBJ whole genome shotgun (WGS) entry which is preliminary data.</text>
</comment>
<dbReference type="PROSITE" id="PS51375">
    <property type="entry name" value="PPR"/>
    <property type="match status" value="7"/>
</dbReference>
<dbReference type="FunFam" id="1.25.40.10:FF:000231">
    <property type="entry name" value="Pentatricopeptide repeat-containing protein chloroplastic"/>
    <property type="match status" value="1"/>
</dbReference>
<dbReference type="FunFam" id="1.25.40.10:FF:000888">
    <property type="entry name" value="Pentatricopeptide repeat-containing protein"/>
    <property type="match status" value="1"/>
</dbReference>
<dbReference type="PANTHER" id="PTHR24015">
    <property type="entry name" value="OS07G0578800 PROTEIN-RELATED"/>
    <property type="match status" value="1"/>
</dbReference>
<feature type="repeat" description="PPR" evidence="2">
    <location>
        <begin position="222"/>
        <end position="256"/>
    </location>
</feature>
<evidence type="ECO:0000256" key="2">
    <source>
        <dbReference type="PROSITE-ProRule" id="PRU00708"/>
    </source>
</evidence>
<evidence type="ECO:0000313" key="4">
    <source>
        <dbReference type="Proteomes" id="UP000288805"/>
    </source>
</evidence>
<dbReference type="InterPro" id="IPR046960">
    <property type="entry name" value="PPR_At4g14850-like_plant"/>
</dbReference>
<dbReference type="InterPro" id="IPR011990">
    <property type="entry name" value="TPR-like_helical_dom_sf"/>
</dbReference>
<gene>
    <name evidence="3" type="primary">PCMP-E1_6</name>
    <name evidence="3" type="ORF">CK203_001872</name>
</gene>
<feature type="repeat" description="PPR" evidence="2">
    <location>
        <begin position="18"/>
        <end position="52"/>
    </location>
</feature>
<dbReference type="Pfam" id="PF13041">
    <property type="entry name" value="PPR_2"/>
    <property type="match status" value="2"/>
</dbReference>
<feature type="repeat" description="PPR" evidence="2">
    <location>
        <begin position="292"/>
        <end position="322"/>
    </location>
</feature>
<proteinExistence type="predicted"/>
<dbReference type="FunFam" id="1.25.40.10:FF:000409">
    <property type="entry name" value="Pentatricopeptide repeat-containing protein, chloroplastic"/>
    <property type="match status" value="1"/>
</dbReference>
<dbReference type="AlphaFoldDB" id="A0A438KJK2"/>
<feature type="repeat" description="PPR" evidence="2">
    <location>
        <begin position="119"/>
        <end position="153"/>
    </location>
</feature>